<keyword evidence="7" id="KW-0472">Membrane</keyword>
<gene>
    <name evidence="13" type="ORF">ACJMK2_032754</name>
</gene>
<evidence type="ECO:0000256" key="10">
    <source>
        <dbReference type="ARBA" id="ARBA00023288"/>
    </source>
</evidence>
<keyword evidence="14" id="KW-1185">Reference proteome</keyword>
<dbReference type="SMART" id="SM01262">
    <property type="entry name" value="LAMTOR"/>
    <property type="match status" value="1"/>
</dbReference>
<evidence type="ECO:0000256" key="3">
    <source>
        <dbReference type="ARBA" id="ARBA00010861"/>
    </source>
</evidence>
<proteinExistence type="inferred from homology"/>
<dbReference type="PANTHER" id="PTHR13401">
    <property type="entry name" value="RAGULATOR COMPLEX PROTEIN LAMTOR1"/>
    <property type="match status" value="1"/>
</dbReference>
<evidence type="ECO:0000256" key="2">
    <source>
        <dbReference type="ARBA" id="ARBA00004577"/>
    </source>
</evidence>
<protein>
    <recommendedName>
        <fullName evidence="4">Ragulator complex protein LAMTOR1</fullName>
    </recommendedName>
    <alternativeName>
        <fullName evidence="11">Late endosomal/lysosomal adaptor and MAPK and MTOR activator 1</fullName>
    </alternativeName>
</protein>
<dbReference type="GO" id="GO:0031902">
    <property type="term" value="C:late endosome membrane"/>
    <property type="evidence" value="ECO:0007669"/>
    <property type="project" value="UniProtKB-SubCell"/>
</dbReference>
<keyword evidence="9" id="KW-0458">Lysosome</keyword>
<keyword evidence="6" id="KW-0967">Endosome</keyword>
<keyword evidence="8" id="KW-0564">Palmitate</keyword>
<accession>A0ABD3X2W2</accession>
<keyword evidence="5" id="KW-0519">Myristate</keyword>
<dbReference type="Proteomes" id="UP001634394">
    <property type="component" value="Unassembled WGS sequence"/>
</dbReference>
<dbReference type="Pfam" id="PF15454">
    <property type="entry name" value="LAMTOR"/>
    <property type="match status" value="1"/>
</dbReference>
<evidence type="ECO:0000256" key="7">
    <source>
        <dbReference type="ARBA" id="ARBA00023136"/>
    </source>
</evidence>
<evidence type="ECO:0000313" key="13">
    <source>
        <dbReference type="EMBL" id="KAL3880520.1"/>
    </source>
</evidence>
<feature type="region of interest" description="Disordered" evidence="12">
    <location>
        <begin position="22"/>
        <end position="56"/>
    </location>
</feature>
<evidence type="ECO:0000256" key="6">
    <source>
        <dbReference type="ARBA" id="ARBA00022753"/>
    </source>
</evidence>
<name>A0ABD3X2W2_SINWO</name>
<evidence type="ECO:0000313" key="14">
    <source>
        <dbReference type="Proteomes" id="UP001634394"/>
    </source>
</evidence>
<sequence>MGCCNSCFGADKEADYAGIPDERSRLLGSTTRTVQTQPVSGESLSSPVPTGAPPKDEQSALTRILTKTARNVIDVATIEGQGMEQHEYHERARHYGQKVNVVMANKNKSLKPFLPNGVSAPQIVLAAQPISVGDIELISNAAFKAAKAMKDVKVQHKEDLVVAFGVP</sequence>
<evidence type="ECO:0000256" key="1">
    <source>
        <dbReference type="ARBA" id="ARBA00004122"/>
    </source>
</evidence>
<evidence type="ECO:0000256" key="4">
    <source>
        <dbReference type="ARBA" id="ARBA00016099"/>
    </source>
</evidence>
<keyword evidence="10" id="KW-0449">Lipoprotein</keyword>
<evidence type="ECO:0000256" key="9">
    <source>
        <dbReference type="ARBA" id="ARBA00023228"/>
    </source>
</evidence>
<comment type="similarity">
    <text evidence="3">Belongs to the LAMTOR1 family.</text>
</comment>
<dbReference type="EMBL" id="JBJQND010000004">
    <property type="protein sequence ID" value="KAL3880520.1"/>
    <property type="molecule type" value="Genomic_DNA"/>
</dbReference>
<dbReference type="PANTHER" id="PTHR13401:SF2">
    <property type="entry name" value="RAGULATOR COMPLEX PROTEIN LAMTOR1"/>
    <property type="match status" value="1"/>
</dbReference>
<organism evidence="13 14">
    <name type="scientific">Sinanodonta woodiana</name>
    <name type="common">Chinese pond mussel</name>
    <name type="synonym">Anodonta woodiana</name>
    <dbReference type="NCBI Taxonomy" id="1069815"/>
    <lineage>
        <taxon>Eukaryota</taxon>
        <taxon>Metazoa</taxon>
        <taxon>Spiralia</taxon>
        <taxon>Lophotrochozoa</taxon>
        <taxon>Mollusca</taxon>
        <taxon>Bivalvia</taxon>
        <taxon>Autobranchia</taxon>
        <taxon>Heteroconchia</taxon>
        <taxon>Palaeoheterodonta</taxon>
        <taxon>Unionida</taxon>
        <taxon>Unionoidea</taxon>
        <taxon>Unionidae</taxon>
        <taxon>Unioninae</taxon>
        <taxon>Sinanodonta</taxon>
    </lineage>
</organism>
<dbReference type="GO" id="GO:0005765">
    <property type="term" value="C:lysosomal membrane"/>
    <property type="evidence" value="ECO:0007669"/>
    <property type="project" value="UniProtKB-SubCell"/>
</dbReference>
<evidence type="ECO:0000256" key="12">
    <source>
        <dbReference type="SAM" id="MobiDB-lite"/>
    </source>
</evidence>
<evidence type="ECO:0000256" key="8">
    <source>
        <dbReference type="ARBA" id="ARBA00023139"/>
    </source>
</evidence>
<comment type="caution">
    <text evidence="13">The sequence shown here is derived from an EMBL/GenBank/DDBJ whole genome shotgun (WGS) entry which is preliminary data.</text>
</comment>
<comment type="subcellular location">
    <subcellularLocation>
        <location evidence="2">Late endosome membrane</location>
        <topology evidence="2">Lipid-anchor</topology>
        <orientation evidence="2">Cytoplasmic side</orientation>
    </subcellularLocation>
    <subcellularLocation>
        <location evidence="1">Lysosome membrane</location>
        <topology evidence="1">Lipid-anchor</topology>
        <orientation evidence="1">Cytoplasmic side</orientation>
    </subcellularLocation>
</comment>
<evidence type="ECO:0000256" key="5">
    <source>
        <dbReference type="ARBA" id="ARBA00022707"/>
    </source>
</evidence>
<feature type="compositionally biased region" description="Polar residues" evidence="12">
    <location>
        <begin position="27"/>
        <end position="48"/>
    </location>
</feature>
<dbReference type="InterPro" id="IPR028209">
    <property type="entry name" value="LAMTOR1/MEH1"/>
</dbReference>
<reference evidence="13 14" key="1">
    <citation type="submission" date="2024-11" db="EMBL/GenBank/DDBJ databases">
        <title>Chromosome-level genome assembly of the freshwater bivalve Anodonta woodiana.</title>
        <authorList>
            <person name="Chen X."/>
        </authorList>
    </citation>
    <scope>NUCLEOTIDE SEQUENCE [LARGE SCALE GENOMIC DNA]</scope>
    <source>
        <strain evidence="13">MN2024</strain>
        <tissue evidence="13">Gills</tissue>
    </source>
</reference>
<dbReference type="AlphaFoldDB" id="A0ABD3X2W2"/>
<evidence type="ECO:0000256" key="11">
    <source>
        <dbReference type="ARBA" id="ARBA00032695"/>
    </source>
</evidence>